<dbReference type="STRING" id="5786.F0ZVB8"/>
<dbReference type="eggNOG" id="ENOG502RCP1">
    <property type="taxonomic scope" value="Eukaryota"/>
</dbReference>
<dbReference type="OMA" id="KDRYMEI"/>
<feature type="region of interest" description="Disordered" evidence="1">
    <location>
        <begin position="547"/>
        <end position="585"/>
    </location>
</feature>
<feature type="compositionally biased region" description="Low complexity" evidence="1">
    <location>
        <begin position="570"/>
        <end position="585"/>
    </location>
</feature>
<dbReference type="PANTHER" id="PTHR48031">
    <property type="entry name" value="SRA STEM-LOOP-INTERACTING RNA-BINDING PROTEIN, MITOCHONDRIAL"/>
    <property type="match status" value="1"/>
</dbReference>
<evidence type="ECO:0000313" key="2">
    <source>
        <dbReference type="EMBL" id="EGC32118.1"/>
    </source>
</evidence>
<feature type="compositionally biased region" description="Low complexity" evidence="1">
    <location>
        <begin position="700"/>
        <end position="792"/>
    </location>
</feature>
<dbReference type="KEGG" id="dpp:DICPUDRAFT_98981"/>
<dbReference type="PANTHER" id="PTHR48031:SF2">
    <property type="entry name" value="RNA-BINDING PROTEIN 4"/>
    <property type="match status" value="1"/>
</dbReference>
<evidence type="ECO:0000256" key="1">
    <source>
        <dbReference type="SAM" id="MobiDB-lite"/>
    </source>
</evidence>
<evidence type="ECO:0000313" key="3">
    <source>
        <dbReference type="Proteomes" id="UP000001064"/>
    </source>
</evidence>
<proteinExistence type="predicted"/>
<feature type="compositionally biased region" description="Low complexity" evidence="1">
    <location>
        <begin position="173"/>
        <end position="185"/>
    </location>
</feature>
<reference evidence="3" key="1">
    <citation type="journal article" date="2011" name="Genome Biol.">
        <title>Comparative genomics of the social amoebae Dictyostelium discoideum and Dictyostelium purpureum.</title>
        <authorList>
            <consortium name="US DOE Joint Genome Institute (JGI-PGF)"/>
            <person name="Sucgang R."/>
            <person name="Kuo A."/>
            <person name="Tian X."/>
            <person name="Salerno W."/>
            <person name="Parikh A."/>
            <person name="Feasley C.L."/>
            <person name="Dalin E."/>
            <person name="Tu H."/>
            <person name="Huang E."/>
            <person name="Barry K."/>
            <person name="Lindquist E."/>
            <person name="Shapiro H."/>
            <person name="Bruce D."/>
            <person name="Schmutz J."/>
            <person name="Salamov A."/>
            <person name="Fey P."/>
            <person name="Gaudet P."/>
            <person name="Anjard C."/>
            <person name="Babu M.M."/>
            <person name="Basu S."/>
            <person name="Bushmanova Y."/>
            <person name="van der Wel H."/>
            <person name="Katoh-Kurasawa M."/>
            <person name="Dinh C."/>
            <person name="Coutinho P.M."/>
            <person name="Saito T."/>
            <person name="Elias M."/>
            <person name="Schaap P."/>
            <person name="Kay R.R."/>
            <person name="Henrissat B."/>
            <person name="Eichinger L."/>
            <person name="Rivero F."/>
            <person name="Putnam N.H."/>
            <person name="West C.M."/>
            <person name="Loomis W.F."/>
            <person name="Chisholm R.L."/>
            <person name="Shaulsky G."/>
            <person name="Strassmann J.E."/>
            <person name="Queller D.C."/>
            <person name="Kuspa A."/>
            <person name="Grigoriev I.V."/>
        </authorList>
    </citation>
    <scope>NUCLEOTIDE SEQUENCE [LARGE SCALE GENOMIC DNA]</scope>
    <source>
        <strain evidence="3">QSDP1</strain>
    </source>
</reference>
<feature type="region of interest" description="Disordered" evidence="1">
    <location>
        <begin position="420"/>
        <end position="439"/>
    </location>
</feature>
<dbReference type="OrthoDB" id="21517at2759"/>
<feature type="region of interest" description="Disordered" evidence="1">
    <location>
        <begin position="695"/>
        <end position="793"/>
    </location>
</feature>
<dbReference type="VEuPathDB" id="AmoebaDB:DICPUDRAFT_98981"/>
<protein>
    <submittedName>
        <fullName evidence="2">Uncharacterized protein</fullName>
    </submittedName>
</protein>
<dbReference type="RefSeq" id="XP_003291368.1">
    <property type="nucleotide sequence ID" value="XM_003291320.1"/>
</dbReference>
<dbReference type="InParanoid" id="F0ZVB8"/>
<keyword evidence="3" id="KW-1185">Reference proteome</keyword>
<dbReference type="GO" id="GO:0003729">
    <property type="term" value="F:mRNA binding"/>
    <property type="evidence" value="ECO:0000318"/>
    <property type="project" value="GO_Central"/>
</dbReference>
<name>F0ZVB8_DICPU</name>
<feature type="compositionally biased region" description="Low complexity" evidence="1">
    <location>
        <begin position="205"/>
        <end position="234"/>
    </location>
</feature>
<dbReference type="AlphaFoldDB" id="F0ZVB8"/>
<dbReference type="GeneID" id="10507548"/>
<feature type="compositionally biased region" description="Polar residues" evidence="1">
    <location>
        <begin position="551"/>
        <end position="563"/>
    </location>
</feature>
<dbReference type="FunCoup" id="F0ZVB8">
    <property type="interactions" value="937"/>
</dbReference>
<gene>
    <name evidence="2" type="ORF">DICPUDRAFT_98981</name>
</gene>
<accession>F0ZVB8</accession>
<sequence length="1135" mass="127032">METISLNDSNGSISNINNHHRLHSNMGDCIIDREDLIDMANIKMKGDIDSLEYRIERTKKSIDIIRDSLLSSKSVEEQSKIKNQIVSYNHILNDLESKLSLIKGTDITNNNKIERKDSKKKLIEISITTDDQSNNNIDNNKNDCSISNDTYDNKNGTQVSNFQVLDSVSSPSQLISGSFSSSSSSSPPPRTSSNDHLYSNIEVYNINNNTNSNGNNNNNNNSSDNTNNNNNDNSNRNDEDKQDGQFSIVNKQGLEKLLSSSISSSASSSSSSFSSSSTVSSVYQYSYPKSFTPYIPSDNNLEERIDALQIIKLIHFEYSRHSKDKTSILDNLMYNINLNPQPSFKQASSQNLDQKSLNSNLSTPDIVFNNNLLRNQKKLQSLSGDLNKPPKSPEETYLCSPLDEEELSNYYSHSFVAPKVSKSTSNRHHSSQNSHEKNTPKVVVFEKSEPGTFVFKKEKVPKLKDSNVNHLFNSSYSSGLNSITGSTKNNSNRNSCIGFNPYPNNFNTVNGNNDDVDHYYDSFHNTELLDEDVLVYDDLADDTMNDDDTVSGYTQDSSTTNFKISPIVSPNNNNNNTDNPNQLQQPTITVNQQPSIPILQTNHSTHELGVQNLGARGHNRKQHLRSLSHGVIKTPFTDNKLKTLQIFVPTEPYTCKLEITIEENVTVERLISEVIDLCIKEKRKIQYYKKLKLQSENNKSPTSTSNNGLLNSNNSNNSNNINSSNNSNATTNNNNNNVNKNIISPPSSSIVSSSSTSPVTISNNSSHNSGSATSSINSSTNSASSNQTPTPSIKEFESLTFPFLIYTNHRDYMLRKSDENGDVDFCTPPIIRTTEIKKLTNDCFSLVIHPKAIRDLSNHPQIFRVYIEQSQKTSQTSNGKPAEKPNNGVKNSVAVIYKSTSTLQSIKSSICKKEKLELNLCVFMTMNNEVIQNEKITLIELNLPGVKLVYDQHKPQVHKSVSFVSEVGNAPRPITKLLGPIFFFTPDNVCEIKQYVISKINKFGVKKDRYMEINKDKIVYSPIDVMSTLPPPSMVPQNINTMNNTLQPQNTLLQSLQPQTTPQKNNKFFKSFSSKEIKTPFQMIGDITGVGTVINKPSSFYLKCNGKTHEYYSSDSDEIVAKIQFIIRSKKEKLI</sequence>
<organism evidence="2 3">
    <name type="scientific">Dictyostelium purpureum</name>
    <name type="common">Slime mold</name>
    <dbReference type="NCBI Taxonomy" id="5786"/>
    <lineage>
        <taxon>Eukaryota</taxon>
        <taxon>Amoebozoa</taxon>
        <taxon>Evosea</taxon>
        <taxon>Eumycetozoa</taxon>
        <taxon>Dictyostelia</taxon>
        <taxon>Dictyosteliales</taxon>
        <taxon>Dictyosteliaceae</taxon>
        <taxon>Dictyostelium</taxon>
    </lineage>
</organism>
<feature type="region of interest" description="Disordered" evidence="1">
    <location>
        <begin position="173"/>
        <end position="242"/>
    </location>
</feature>
<dbReference type="Proteomes" id="UP000001064">
    <property type="component" value="Unassembled WGS sequence"/>
</dbReference>
<dbReference type="EMBL" id="GL871211">
    <property type="protein sequence ID" value="EGC32118.1"/>
    <property type="molecule type" value="Genomic_DNA"/>
</dbReference>